<dbReference type="AlphaFoldDB" id="A0A316YW43"/>
<feature type="region of interest" description="Disordered" evidence="1">
    <location>
        <begin position="1"/>
        <end position="143"/>
    </location>
</feature>
<dbReference type="GO" id="GO:0005783">
    <property type="term" value="C:endoplasmic reticulum"/>
    <property type="evidence" value="ECO:0007669"/>
    <property type="project" value="TreeGrafter"/>
</dbReference>
<accession>A0A316YW43</accession>
<feature type="compositionally biased region" description="Low complexity" evidence="1">
    <location>
        <begin position="548"/>
        <end position="569"/>
    </location>
</feature>
<dbReference type="PANTHER" id="PTHR38406:SF1">
    <property type="entry name" value="TRANSCRIPTIONAL REPRESSOR OPI1"/>
    <property type="match status" value="1"/>
</dbReference>
<feature type="compositionally biased region" description="Basic and acidic residues" evidence="1">
    <location>
        <begin position="738"/>
        <end position="747"/>
    </location>
</feature>
<dbReference type="GO" id="GO:0003714">
    <property type="term" value="F:transcription corepressor activity"/>
    <property type="evidence" value="ECO:0007669"/>
    <property type="project" value="InterPro"/>
</dbReference>
<sequence length="845" mass="89495">MTMSQPSAETRWSRIRESSASIPSEPSTPAPQTSQDEILSGTEESHKSGRSSRRNSESVGEDNASLNIDADDEDVKIAIMALGAMKNLDGKSRSGSEEDREVRRKDASPKRTASVQSASSMNSTAISSPTSTPGTELTYTTMVSGGSPAKSLGVLTAPSTSGSTSSTPATLADLPADFEFPAIVRDEHGNQMRVDREDMQDVDFLNRVSHLPIVRGTLRAYEMGKQRSKVVKYGGDFVESSVRAIGRPVVSRLGAKLGEKGVEQLDDFACRQLDRIYPASDARPLSREEKQSIVAELREKEETEWKDMSEEERAKRRTAYYALRMEEREREMGVNELRQRRNASSTSEVATTSSSSAIASAVKPHSATRRTASDFGRSQPMAPSSSSNSTSFSQAANALVRTNSEATTSSGRTGWGSMLVEAGVTAGGLSAAMSEESMKSLKYCLQWLQYATAHIEHQITVLRDLIVKLNHGELDLTSPAAQNLAAIKGDVVHTIRGVVDVVGKYAGGALPEPARASVKAFILSLPARWATVNRAPAVESGRRGSFGGSPASPSFSSAHLGGASSSSSSTERGRGLQPSPARQQQMNVAATAQAANRVLTLAVESLDILRSVTVVFGESLDRADLWVERLRVVGLQRKRAHEQAAAEEAAARIDDGMGGALASGLHWESARGLGSSGRGGSPSADSDVSMATTASAKRRRVKAMPSSSSRGSHSPGAHHGGASLHMSAQAPSDEEDEGSHTETERQRGSAMAGRSGLTSLSPSSGGSSSAVASPSMHLHHHSGNNGGFASRRKAGRGISGRGHHPARTPSASNTPVMQELSLSDTPLPTPSGKHRGTMDVDRSKS</sequence>
<keyword evidence="3" id="KW-1185">Reference proteome</keyword>
<feature type="compositionally biased region" description="Basic and acidic residues" evidence="1">
    <location>
        <begin position="836"/>
        <end position="845"/>
    </location>
</feature>
<dbReference type="EMBL" id="KZ819634">
    <property type="protein sequence ID" value="PWN93489.1"/>
    <property type="molecule type" value="Genomic_DNA"/>
</dbReference>
<feature type="compositionally biased region" description="Low complexity" evidence="1">
    <location>
        <begin position="378"/>
        <end position="396"/>
    </location>
</feature>
<dbReference type="GO" id="GO:0005634">
    <property type="term" value="C:nucleus"/>
    <property type="evidence" value="ECO:0007669"/>
    <property type="project" value="TreeGrafter"/>
</dbReference>
<evidence type="ECO:0000313" key="3">
    <source>
        <dbReference type="Proteomes" id="UP000245768"/>
    </source>
</evidence>
<gene>
    <name evidence="2" type="ORF">FA10DRAFT_24289</name>
</gene>
<dbReference type="STRING" id="215250.A0A316YW43"/>
<feature type="compositionally biased region" description="Low complexity" evidence="1">
    <location>
        <begin position="705"/>
        <end position="725"/>
    </location>
</feature>
<dbReference type="InParanoid" id="A0A316YW43"/>
<dbReference type="Pfam" id="PF08618">
    <property type="entry name" value="Opi1"/>
    <property type="match status" value="1"/>
</dbReference>
<evidence type="ECO:0000256" key="1">
    <source>
        <dbReference type="SAM" id="MobiDB-lite"/>
    </source>
</evidence>
<dbReference type="GO" id="GO:0008654">
    <property type="term" value="P:phospholipid biosynthetic process"/>
    <property type="evidence" value="ECO:0007669"/>
    <property type="project" value="TreeGrafter"/>
</dbReference>
<dbReference type="GO" id="GO:0006357">
    <property type="term" value="P:regulation of transcription by RNA polymerase II"/>
    <property type="evidence" value="ECO:0007669"/>
    <property type="project" value="TreeGrafter"/>
</dbReference>
<evidence type="ECO:0000313" key="2">
    <source>
        <dbReference type="EMBL" id="PWN93489.1"/>
    </source>
</evidence>
<feature type="compositionally biased region" description="Basic and acidic residues" evidence="1">
    <location>
        <begin position="88"/>
        <end position="109"/>
    </location>
</feature>
<feature type="compositionally biased region" description="Polar residues" evidence="1">
    <location>
        <begin position="132"/>
        <end position="143"/>
    </location>
</feature>
<reference evidence="2 3" key="1">
    <citation type="journal article" date="2018" name="Mol. Biol. Evol.">
        <title>Broad Genomic Sampling Reveals a Smut Pathogenic Ancestry of the Fungal Clade Ustilaginomycotina.</title>
        <authorList>
            <person name="Kijpornyongpan T."/>
            <person name="Mondo S.J."/>
            <person name="Barry K."/>
            <person name="Sandor L."/>
            <person name="Lee J."/>
            <person name="Lipzen A."/>
            <person name="Pangilinan J."/>
            <person name="LaButti K."/>
            <person name="Hainaut M."/>
            <person name="Henrissat B."/>
            <person name="Grigoriev I.V."/>
            <person name="Spatafora J.W."/>
            <person name="Aime M.C."/>
        </authorList>
    </citation>
    <scope>NUCLEOTIDE SEQUENCE [LARGE SCALE GENOMIC DNA]</scope>
    <source>
        <strain evidence="2 3">MCA 4198</strain>
    </source>
</reference>
<feature type="compositionally biased region" description="Low complexity" evidence="1">
    <location>
        <begin position="343"/>
        <end position="361"/>
    </location>
</feature>
<dbReference type="PANTHER" id="PTHR38406">
    <property type="entry name" value="TRANSCRIPTIONAL REPRESSOR OPI1"/>
    <property type="match status" value="1"/>
</dbReference>
<dbReference type="RefSeq" id="XP_025380687.1">
    <property type="nucleotide sequence ID" value="XM_025519295.1"/>
</dbReference>
<dbReference type="GO" id="GO:0030968">
    <property type="term" value="P:endoplasmic reticulum unfolded protein response"/>
    <property type="evidence" value="ECO:0007669"/>
    <property type="project" value="TreeGrafter"/>
</dbReference>
<protein>
    <submittedName>
        <fullName evidence="2">Opi1-domain-containing protein</fullName>
    </submittedName>
</protein>
<feature type="compositionally biased region" description="Polar residues" evidence="1">
    <location>
        <begin position="809"/>
        <end position="826"/>
    </location>
</feature>
<feature type="compositionally biased region" description="Polar residues" evidence="1">
    <location>
        <begin position="1"/>
        <end position="10"/>
    </location>
</feature>
<feature type="compositionally biased region" description="Basic residues" evidence="1">
    <location>
        <begin position="790"/>
        <end position="806"/>
    </location>
</feature>
<dbReference type="OrthoDB" id="2441642at2759"/>
<feature type="region of interest" description="Disordered" evidence="1">
    <location>
        <begin position="332"/>
        <end position="396"/>
    </location>
</feature>
<feature type="compositionally biased region" description="Polar residues" evidence="1">
    <location>
        <begin position="18"/>
        <end position="37"/>
    </location>
</feature>
<dbReference type="GeneID" id="37041211"/>
<organism evidence="2 3">
    <name type="scientific">Acaromyces ingoldii</name>
    <dbReference type="NCBI Taxonomy" id="215250"/>
    <lineage>
        <taxon>Eukaryota</taxon>
        <taxon>Fungi</taxon>
        <taxon>Dikarya</taxon>
        <taxon>Basidiomycota</taxon>
        <taxon>Ustilaginomycotina</taxon>
        <taxon>Exobasidiomycetes</taxon>
        <taxon>Exobasidiales</taxon>
        <taxon>Cryptobasidiaceae</taxon>
        <taxon>Acaromyces</taxon>
    </lineage>
</organism>
<feature type="region of interest" description="Disordered" evidence="1">
    <location>
        <begin position="539"/>
        <end position="588"/>
    </location>
</feature>
<feature type="region of interest" description="Disordered" evidence="1">
    <location>
        <begin position="671"/>
        <end position="845"/>
    </location>
</feature>
<feature type="compositionally biased region" description="Low complexity" evidence="1">
    <location>
        <begin position="755"/>
        <end position="775"/>
    </location>
</feature>
<dbReference type="Proteomes" id="UP000245768">
    <property type="component" value="Unassembled WGS sequence"/>
</dbReference>
<proteinExistence type="predicted"/>
<dbReference type="InterPro" id="IPR013927">
    <property type="entry name" value="TF_Opi1_Ccg-8"/>
</dbReference>
<feature type="compositionally biased region" description="Low complexity" evidence="1">
    <location>
        <begin position="117"/>
        <end position="131"/>
    </location>
</feature>
<name>A0A316YW43_9BASI</name>